<dbReference type="InParanoid" id="A0A1S0UC70"/>
<accession>A0A1S0UC70</accession>
<proteinExistence type="predicted"/>
<dbReference type="EMBL" id="JH712237">
    <property type="protein sequence ID" value="EFO28133.1"/>
    <property type="molecule type" value="Genomic_DNA"/>
</dbReference>
<name>A0A1S0UC70_LOALO</name>
<protein>
    <submittedName>
        <fullName evidence="1">Uncharacterized protein</fullName>
    </submittedName>
</protein>
<evidence type="ECO:0000313" key="1">
    <source>
        <dbReference type="EMBL" id="EFO28133.1"/>
    </source>
</evidence>
<dbReference type="CTD" id="9937707"/>
<gene>
    <name evidence="1" type="ORF">LOAG_00339</name>
</gene>
<dbReference type="RefSeq" id="XP_003135927.1">
    <property type="nucleotide sequence ID" value="XM_003135879.1"/>
</dbReference>
<reference evidence="1" key="1">
    <citation type="submission" date="2012-04" db="EMBL/GenBank/DDBJ databases">
        <title>The Genome Sequence of Loa loa.</title>
        <authorList>
            <consortium name="The Broad Institute Genome Sequencing Platform"/>
            <consortium name="Broad Institute Genome Sequencing Center for Infectious Disease"/>
            <person name="Nutman T.B."/>
            <person name="Fink D.L."/>
            <person name="Russ C."/>
            <person name="Young S."/>
            <person name="Zeng Q."/>
            <person name="Gargeya S."/>
            <person name="Alvarado L."/>
            <person name="Berlin A."/>
            <person name="Chapman S.B."/>
            <person name="Chen Z."/>
            <person name="Freedman E."/>
            <person name="Gellesch M."/>
            <person name="Goldberg J."/>
            <person name="Griggs A."/>
            <person name="Gujja S."/>
            <person name="Heilman E.R."/>
            <person name="Heiman D."/>
            <person name="Howarth C."/>
            <person name="Mehta T."/>
            <person name="Neiman D."/>
            <person name="Pearson M."/>
            <person name="Roberts A."/>
            <person name="Saif S."/>
            <person name="Shea T."/>
            <person name="Shenoy N."/>
            <person name="Sisk P."/>
            <person name="Stolte C."/>
            <person name="Sykes S."/>
            <person name="White J."/>
            <person name="Yandava C."/>
            <person name="Haas B."/>
            <person name="Henn M.R."/>
            <person name="Nusbaum C."/>
            <person name="Birren B."/>
        </authorList>
    </citation>
    <scope>NUCLEOTIDE SEQUENCE [LARGE SCALE GENOMIC DNA]</scope>
</reference>
<organism evidence="1">
    <name type="scientific">Loa loa</name>
    <name type="common">Eye worm</name>
    <name type="synonym">Filaria loa</name>
    <dbReference type="NCBI Taxonomy" id="7209"/>
    <lineage>
        <taxon>Eukaryota</taxon>
        <taxon>Metazoa</taxon>
        <taxon>Ecdysozoa</taxon>
        <taxon>Nematoda</taxon>
        <taxon>Chromadorea</taxon>
        <taxon>Rhabditida</taxon>
        <taxon>Spirurina</taxon>
        <taxon>Spiruromorpha</taxon>
        <taxon>Filarioidea</taxon>
        <taxon>Onchocercidae</taxon>
        <taxon>Loa</taxon>
    </lineage>
</organism>
<sequence length="126" mass="14656">MERTRVDEVSVYMEERGAGETHSLRLENNLSEEIDTARVTNYQSSTVPAIHFLAASKQKQKRCEWSRKERSRTVMEQNGIKEGWKRTDEFDLYGFDDLERNSYLAEHFRFSSSISLLVLFGAVVTN</sequence>
<dbReference type="GeneID" id="9937707"/>
<dbReference type="AlphaFoldDB" id="A0A1S0UC70"/>
<dbReference type="KEGG" id="loa:LOAG_00339"/>